<evidence type="ECO:0000259" key="5">
    <source>
        <dbReference type="Pfam" id="PF00535"/>
    </source>
</evidence>
<comment type="similarity">
    <text evidence="2">Belongs to the glycosyltransferase 2 family.</text>
</comment>
<keyword evidence="4" id="KW-0808">Transferase</keyword>
<evidence type="ECO:0000256" key="2">
    <source>
        <dbReference type="ARBA" id="ARBA00006739"/>
    </source>
</evidence>
<protein>
    <submittedName>
        <fullName evidence="7">Glycosyltransferase</fullName>
    </submittedName>
</protein>
<dbReference type="Gene3D" id="3.90.550.10">
    <property type="entry name" value="Spore Coat Polysaccharide Biosynthesis Protein SpsA, Chain A"/>
    <property type="match status" value="1"/>
</dbReference>
<keyword evidence="3" id="KW-0328">Glycosyltransferase</keyword>
<evidence type="ECO:0000256" key="3">
    <source>
        <dbReference type="ARBA" id="ARBA00022676"/>
    </source>
</evidence>
<dbReference type="Pfam" id="PF13632">
    <property type="entry name" value="Glyco_trans_2_3"/>
    <property type="match status" value="1"/>
</dbReference>
<dbReference type="PANTHER" id="PTHR43179:SF12">
    <property type="entry name" value="GALACTOFURANOSYLTRANSFERASE GLFT2"/>
    <property type="match status" value="1"/>
</dbReference>
<dbReference type="EMBL" id="BAABGN010000006">
    <property type="protein sequence ID" value="GAA4421500.1"/>
    <property type="molecule type" value="Genomic_DNA"/>
</dbReference>
<accession>A0ABP8L2J1</accession>
<evidence type="ECO:0000313" key="7">
    <source>
        <dbReference type="EMBL" id="GAA4421500.1"/>
    </source>
</evidence>
<evidence type="ECO:0000313" key="8">
    <source>
        <dbReference type="Proteomes" id="UP001500622"/>
    </source>
</evidence>
<evidence type="ECO:0000256" key="1">
    <source>
        <dbReference type="ARBA" id="ARBA00004776"/>
    </source>
</evidence>
<gene>
    <name evidence="7" type="ORF">GCM10023169_14440</name>
</gene>
<organism evidence="7 8">
    <name type="scientific">Georgenia halophila</name>
    <dbReference type="NCBI Taxonomy" id="620889"/>
    <lineage>
        <taxon>Bacteria</taxon>
        <taxon>Bacillati</taxon>
        <taxon>Actinomycetota</taxon>
        <taxon>Actinomycetes</taxon>
        <taxon>Micrococcales</taxon>
        <taxon>Bogoriellaceae</taxon>
        <taxon>Georgenia</taxon>
    </lineage>
</organism>
<reference evidence="8" key="1">
    <citation type="journal article" date="2019" name="Int. J. Syst. Evol. Microbiol.">
        <title>The Global Catalogue of Microorganisms (GCM) 10K type strain sequencing project: providing services to taxonomists for standard genome sequencing and annotation.</title>
        <authorList>
            <consortium name="The Broad Institute Genomics Platform"/>
            <consortium name="The Broad Institute Genome Sequencing Center for Infectious Disease"/>
            <person name="Wu L."/>
            <person name="Ma J."/>
        </authorList>
    </citation>
    <scope>NUCLEOTIDE SEQUENCE [LARGE SCALE GENOMIC DNA]</scope>
    <source>
        <strain evidence="8">JCM 17810</strain>
    </source>
</reference>
<dbReference type="SUPFAM" id="SSF53448">
    <property type="entry name" value="Nucleotide-diphospho-sugar transferases"/>
    <property type="match status" value="1"/>
</dbReference>
<dbReference type="InterPro" id="IPR001173">
    <property type="entry name" value="Glyco_trans_2-like"/>
</dbReference>
<name>A0ABP8L2J1_9MICO</name>
<dbReference type="Gene3D" id="3.40.50.2000">
    <property type="entry name" value="Glycogen Phosphorylase B"/>
    <property type="match status" value="1"/>
</dbReference>
<feature type="domain" description="Glycosyltransferase 2-like" evidence="5">
    <location>
        <begin position="15"/>
        <end position="138"/>
    </location>
</feature>
<dbReference type="Proteomes" id="UP001500622">
    <property type="component" value="Unassembled WGS sequence"/>
</dbReference>
<feature type="domain" description="Glycosyltransferase 2-like" evidence="6">
    <location>
        <begin position="163"/>
        <end position="239"/>
    </location>
</feature>
<dbReference type="PANTHER" id="PTHR43179">
    <property type="entry name" value="RHAMNOSYLTRANSFERASE WBBL"/>
    <property type="match status" value="1"/>
</dbReference>
<evidence type="ECO:0000259" key="6">
    <source>
        <dbReference type="Pfam" id="PF13632"/>
    </source>
</evidence>
<dbReference type="Pfam" id="PF00535">
    <property type="entry name" value="Glycos_transf_2"/>
    <property type="match status" value="1"/>
</dbReference>
<evidence type="ECO:0000256" key="4">
    <source>
        <dbReference type="ARBA" id="ARBA00022679"/>
    </source>
</evidence>
<dbReference type="Pfam" id="PF13692">
    <property type="entry name" value="Glyco_trans_1_4"/>
    <property type="match status" value="1"/>
</dbReference>
<proteinExistence type="inferred from homology"/>
<sequence>MTAQTDAGTRPGVVSVILVNYRGDADTITCLRHLLEVDWPADRLELIVVDNDSGDGGADRIRHAVPQAHVIDAGANTGFAGGCNLGVAHATGEFIGFLNNDARPDARWVSAAVEAFASDRQIAAVASKVLDWEGQRVDYVDGSLTWYGMGYKREAERPDSPEYDKPKDVLFGTGAAMFVRADVFRAVGGFDERFFMFYEDVDLGWRLNLLAYRFRYVPTSLAFHRHHVTMKKFGDFREQYLLERNALLALYKNLDDESLARALPAAMALAVRRSVARAGVDTSILDLQRAPGGDAEDTVSVPKASLAGPYAIDYLTEQLTTLMPSREAIQSNRRRSDRQLFPLFRQAIEPAFAVESYLEAHEVLVSAFGIAEHFQGRQRVLVVTGEPLFKRMAGPAIRAWEIANVLSDRHDVTLVSTAGCEVSSERFNVGHATGYDLWPHTRWADVIVFQGFLLEGAPWLKTSNKILVADIYDPIHLEQLEQAKDLGPNGRAASIRETTRILNEQLSRADFLLCASEKQRDFWLGQLAGQGRINAPVYDEDESLSTLIDVVPFGIPDDPPVQRRSAIRDVVEGIDGNSKVILWGGGIYNWFDPLTLIHAVDRLKDRHPEVRLFFMGLKHPNPGVPDMRVAWEGKQLADRLGLTGRHVFFNEGWVPYEERADYLLDADLGVSTHFNHVETAFSFRTRILDYLWAGLPIVATDGDTFAGLIGSHGLGEVVPAEDVEALERALEQMLYDDEARGHARANIAEFAEEYRWSKVLAPLMEFCDAPRRAPDLVFGSTPYRPLDPSFTPPHQEAPHLSDLQLLREYFRAGGMREVVTRASGRVKRVVGLGGR</sequence>
<comment type="pathway">
    <text evidence="1">Cell wall biogenesis; cell wall polysaccharide biosynthesis.</text>
</comment>
<dbReference type="SUPFAM" id="SSF53756">
    <property type="entry name" value="UDP-Glycosyltransferase/glycogen phosphorylase"/>
    <property type="match status" value="1"/>
</dbReference>
<dbReference type="CDD" id="cd04186">
    <property type="entry name" value="GT_2_like_c"/>
    <property type="match status" value="1"/>
</dbReference>
<keyword evidence="8" id="KW-1185">Reference proteome</keyword>
<dbReference type="InterPro" id="IPR029044">
    <property type="entry name" value="Nucleotide-diphossugar_trans"/>
</dbReference>
<dbReference type="RefSeq" id="WP_345215578.1">
    <property type="nucleotide sequence ID" value="NZ_BAABGN010000006.1"/>
</dbReference>
<comment type="caution">
    <text evidence="7">The sequence shown here is derived from an EMBL/GenBank/DDBJ whole genome shotgun (WGS) entry which is preliminary data.</text>
</comment>